<dbReference type="OrthoDB" id="9802617at2"/>
<evidence type="ECO:0000256" key="1">
    <source>
        <dbReference type="ARBA" id="ARBA00006471"/>
    </source>
</evidence>
<keyword evidence="5 8" id="KW-0687">Ribonucleoprotein</keyword>
<sequence>MSMTDPIADMLARIRNAQHAQHPSCTMPGSKQKLRICQILKEEGYISDFSWEDDDKQGLLSIQLKYQGDEAAIEGMRRISRPGQRAYSRGKDIPKVHNGLGILIVSTSRGLMTDRAARRQGIGGELICSVW</sequence>
<evidence type="ECO:0000256" key="5">
    <source>
        <dbReference type="ARBA" id="ARBA00023274"/>
    </source>
</evidence>
<name>A0A1I2GE17_9BACT</name>
<dbReference type="PROSITE" id="PS00053">
    <property type="entry name" value="RIBOSOMAL_S8"/>
    <property type="match status" value="1"/>
</dbReference>
<evidence type="ECO:0000313" key="10">
    <source>
        <dbReference type="EMBL" id="SFF15742.1"/>
    </source>
</evidence>
<dbReference type="Proteomes" id="UP000199400">
    <property type="component" value="Unassembled WGS sequence"/>
</dbReference>
<accession>A0A1I2GE17</accession>
<dbReference type="AlphaFoldDB" id="A0A1I2GE17"/>
<reference evidence="11" key="1">
    <citation type="submission" date="2016-10" db="EMBL/GenBank/DDBJ databases">
        <authorList>
            <person name="Varghese N."/>
            <person name="Submissions S."/>
        </authorList>
    </citation>
    <scope>NUCLEOTIDE SEQUENCE [LARGE SCALE GENOMIC DNA]</scope>
    <source>
        <strain evidence="11">ATCC 25963</strain>
    </source>
</reference>
<dbReference type="HAMAP" id="MF_01302_B">
    <property type="entry name" value="Ribosomal_uS8_B"/>
    <property type="match status" value="1"/>
</dbReference>
<evidence type="ECO:0000256" key="9">
    <source>
        <dbReference type="RuleBase" id="RU003660"/>
    </source>
</evidence>
<protein>
    <recommendedName>
        <fullName evidence="6 8">Small ribosomal subunit protein uS8</fullName>
    </recommendedName>
</protein>
<comment type="subunit">
    <text evidence="7 8">Part of the 30S ribosomal subunit. Contacts proteins S5 and S12.</text>
</comment>
<dbReference type="Gene3D" id="3.30.1490.10">
    <property type="match status" value="1"/>
</dbReference>
<dbReference type="InterPro" id="IPR047863">
    <property type="entry name" value="Ribosomal_uS8_CS"/>
</dbReference>
<keyword evidence="11" id="KW-1185">Reference proteome</keyword>
<keyword evidence="2 8" id="KW-0699">rRNA-binding</keyword>
<proteinExistence type="inferred from homology"/>
<dbReference type="Gene3D" id="3.30.1370.30">
    <property type="match status" value="1"/>
</dbReference>
<comment type="similarity">
    <text evidence="1 8 9">Belongs to the universal ribosomal protein uS8 family.</text>
</comment>
<dbReference type="RefSeq" id="WP_096328175.1">
    <property type="nucleotide sequence ID" value="NZ_FOMX01000032.1"/>
</dbReference>
<dbReference type="GO" id="GO:0003735">
    <property type="term" value="F:structural constituent of ribosome"/>
    <property type="evidence" value="ECO:0007669"/>
    <property type="project" value="InterPro"/>
</dbReference>
<comment type="function">
    <text evidence="8">One of the primary rRNA binding proteins, it binds directly to 16S rRNA central domain where it helps coordinate assembly of the platform of the 30S subunit.</text>
</comment>
<dbReference type="GO" id="GO:0006412">
    <property type="term" value="P:translation"/>
    <property type="evidence" value="ECO:0007669"/>
    <property type="project" value="UniProtKB-UniRule"/>
</dbReference>
<dbReference type="GO" id="GO:1990904">
    <property type="term" value="C:ribonucleoprotein complex"/>
    <property type="evidence" value="ECO:0007669"/>
    <property type="project" value="UniProtKB-KW"/>
</dbReference>
<evidence type="ECO:0000256" key="8">
    <source>
        <dbReference type="HAMAP-Rule" id="MF_01302"/>
    </source>
</evidence>
<dbReference type="GO" id="GO:0005840">
    <property type="term" value="C:ribosome"/>
    <property type="evidence" value="ECO:0007669"/>
    <property type="project" value="UniProtKB-KW"/>
</dbReference>
<dbReference type="Pfam" id="PF00410">
    <property type="entry name" value="Ribosomal_S8"/>
    <property type="match status" value="1"/>
</dbReference>
<dbReference type="InterPro" id="IPR000630">
    <property type="entry name" value="Ribosomal_uS8"/>
</dbReference>
<evidence type="ECO:0000256" key="7">
    <source>
        <dbReference type="ARBA" id="ARBA00046740"/>
    </source>
</evidence>
<evidence type="ECO:0000256" key="6">
    <source>
        <dbReference type="ARBA" id="ARBA00035258"/>
    </source>
</evidence>
<evidence type="ECO:0000256" key="2">
    <source>
        <dbReference type="ARBA" id="ARBA00022730"/>
    </source>
</evidence>
<dbReference type="SUPFAM" id="SSF56047">
    <property type="entry name" value="Ribosomal protein S8"/>
    <property type="match status" value="1"/>
</dbReference>
<organism evidence="10 11">
    <name type="scientific">Nannocystis exedens</name>
    <dbReference type="NCBI Taxonomy" id="54"/>
    <lineage>
        <taxon>Bacteria</taxon>
        <taxon>Pseudomonadati</taxon>
        <taxon>Myxococcota</taxon>
        <taxon>Polyangia</taxon>
        <taxon>Nannocystales</taxon>
        <taxon>Nannocystaceae</taxon>
        <taxon>Nannocystis</taxon>
    </lineage>
</organism>
<dbReference type="NCBIfam" id="NF001109">
    <property type="entry name" value="PRK00136.1"/>
    <property type="match status" value="1"/>
</dbReference>
<evidence type="ECO:0000256" key="4">
    <source>
        <dbReference type="ARBA" id="ARBA00022980"/>
    </source>
</evidence>
<dbReference type="FunFam" id="3.30.1370.30:FF:000002">
    <property type="entry name" value="30S ribosomal protein S8"/>
    <property type="match status" value="1"/>
</dbReference>
<dbReference type="GO" id="GO:0005737">
    <property type="term" value="C:cytoplasm"/>
    <property type="evidence" value="ECO:0007669"/>
    <property type="project" value="UniProtKB-ARBA"/>
</dbReference>
<gene>
    <name evidence="8" type="primary">rpsH</name>
    <name evidence="10" type="ORF">SAMN02745121_07218</name>
</gene>
<keyword evidence="4 8" id="KW-0689">Ribosomal protein</keyword>
<evidence type="ECO:0000313" key="11">
    <source>
        <dbReference type="Proteomes" id="UP000199400"/>
    </source>
</evidence>
<dbReference type="STRING" id="54.SAMN02745121_07218"/>
<dbReference type="EMBL" id="FOMX01000032">
    <property type="protein sequence ID" value="SFF15742.1"/>
    <property type="molecule type" value="Genomic_DNA"/>
</dbReference>
<keyword evidence="3 8" id="KW-0694">RNA-binding</keyword>
<dbReference type="GO" id="GO:0019843">
    <property type="term" value="F:rRNA binding"/>
    <property type="evidence" value="ECO:0007669"/>
    <property type="project" value="UniProtKB-UniRule"/>
</dbReference>
<evidence type="ECO:0000256" key="3">
    <source>
        <dbReference type="ARBA" id="ARBA00022884"/>
    </source>
</evidence>
<dbReference type="PANTHER" id="PTHR11758">
    <property type="entry name" value="40S RIBOSOMAL PROTEIN S15A"/>
    <property type="match status" value="1"/>
</dbReference>
<dbReference type="InterPro" id="IPR035987">
    <property type="entry name" value="Ribosomal_uS8_sf"/>
</dbReference>
<dbReference type="FunFam" id="3.30.1490.10:FF:000001">
    <property type="entry name" value="30S ribosomal protein S8"/>
    <property type="match status" value="1"/>
</dbReference>